<dbReference type="InterPro" id="IPR006909">
    <property type="entry name" value="Rad21/Rec8_C_eu"/>
</dbReference>
<evidence type="ECO:0000313" key="7">
    <source>
        <dbReference type="Proteomes" id="UP001211065"/>
    </source>
</evidence>
<dbReference type="Proteomes" id="UP001211065">
    <property type="component" value="Unassembled WGS sequence"/>
</dbReference>
<dbReference type="Gene3D" id="1.10.10.580">
    <property type="entry name" value="Structural maintenance of chromosome 1. Chain E"/>
    <property type="match status" value="1"/>
</dbReference>
<name>A0AAD5Y0I7_9FUNG</name>
<sequence>MQLQFALNDIKRGSLAKVWLAAHWERKLSKAQFIQTNIQTSIGDYFNFFILNYSKGAILENNAGEMALRLSGQLLLGVVKIYSRKARYLLEDCNEALIKIKMAFRKGGVDLSEENRFAQYNSITVADARTEFDILLPDTMMHETTQSQSTQEIAPSQNVSRPQDITMTSVSKSFLRELSVDLYQNQDILGQRQTEESTWDLNLDEGLLEPLQDESFNKSISLSNEVEVGREAIKEASYSPINNERSLTFEGENKSFLQDFGENENLIDFSFEKIDRSHEVDDVTPNIFNEPAISIEDQNSFDFYEEERSLKELNKVNERKENSRKIVSQRKKKIILDQFIELNSNDIKKGLQNTSDLLVKEQLLPTSRLLRKLLNIEGQGAYNYLYKPYLENIPTKFHVMFKVNKDRNGKVEQEVKNGSKVEVDTEKNYYDQEQVVHPEETSFGKDIPQDNDFLEDAHNSRERSVEELNSFSFGLDAEGEASLENLSSTKILSETVVEDSFPPEKRILRKRAHELIEVEEMDGNNDLIEDQFDFQESNCNTNSQKENELGFSSSTKKVMKVLKDNFNETNEMAGDDGKTLSFMNLTKTSSRSEKVKVFFELLVLKTKDLIDVKQVEAFGDIRILAKHDLSFEFSTVTS</sequence>
<dbReference type="InterPro" id="IPR039781">
    <property type="entry name" value="Rad21/Rec8-like"/>
</dbReference>
<dbReference type="InterPro" id="IPR006910">
    <property type="entry name" value="Rad21_Rec8_N"/>
</dbReference>
<keyword evidence="7" id="KW-1185">Reference proteome</keyword>
<dbReference type="GO" id="GO:0007062">
    <property type="term" value="P:sister chromatid cohesion"/>
    <property type="evidence" value="ECO:0007669"/>
    <property type="project" value="InterPro"/>
</dbReference>
<comment type="subcellular location">
    <subcellularLocation>
        <location evidence="1">Nucleus</location>
    </subcellularLocation>
</comment>
<organism evidence="6 7">
    <name type="scientific">Clydaea vesicula</name>
    <dbReference type="NCBI Taxonomy" id="447962"/>
    <lineage>
        <taxon>Eukaryota</taxon>
        <taxon>Fungi</taxon>
        <taxon>Fungi incertae sedis</taxon>
        <taxon>Chytridiomycota</taxon>
        <taxon>Chytridiomycota incertae sedis</taxon>
        <taxon>Chytridiomycetes</taxon>
        <taxon>Lobulomycetales</taxon>
        <taxon>Lobulomycetaceae</taxon>
        <taxon>Clydaea</taxon>
    </lineage>
</organism>
<evidence type="ECO:0000256" key="2">
    <source>
        <dbReference type="ARBA" id="ARBA00009870"/>
    </source>
</evidence>
<feature type="domain" description="Rad21/Rec8-like protein C-terminal eukaryotic" evidence="4">
    <location>
        <begin position="578"/>
        <end position="627"/>
    </location>
</feature>
<keyword evidence="3" id="KW-0539">Nucleus</keyword>
<evidence type="ECO:0000259" key="4">
    <source>
        <dbReference type="Pfam" id="PF04824"/>
    </source>
</evidence>
<dbReference type="EMBL" id="JADGJW010000201">
    <property type="protein sequence ID" value="KAJ3221926.1"/>
    <property type="molecule type" value="Genomic_DNA"/>
</dbReference>
<dbReference type="SUPFAM" id="SSF46785">
    <property type="entry name" value="Winged helix' DNA-binding domain"/>
    <property type="match status" value="1"/>
</dbReference>
<dbReference type="GO" id="GO:0003682">
    <property type="term" value="F:chromatin binding"/>
    <property type="evidence" value="ECO:0007669"/>
    <property type="project" value="TreeGrafter"/>
</dbReference>
<dbReference type="InterPro" id="IPR023093">
    <property type="entry name" value="ScpA-like_C"/>
</dbReference>
<dbReference type="GO" id="GO:0008278">
    <property type="term" value="C:cohesin complex"/>
    <property type="evidence" value="ECO:0007669"/>
    <property type="project" value="InterPro"/>
</dbReference>
<gene>
    <name evidence="6" type="primary">RAD21</name>
    <name evidence="6" type="ORF">HK099_002959</name>
</gene>
<reference evidence="6" key="1">
    <citation type="submission" date="2020-05" db="EMBL/GenBank/DDBJ databases">
        <title>Phylogenomic resolution of chytrid fungi.</title>
        <authorList>
            <person name="Stajich J.E."/>
            <person name="Amses K."/>
            <person name="Simmons R."/>
            <person name="Seto K."/>
            <person name="Myers J."/>
            <person name="Bonds A."/>
            <person name="Quandt C.A."/>
            <person name="Barry K."/>
            <person name="Liu P."/>
            <person name="Grigoriev I."/>
            <person name="Longcore J.E."/>
            <person name="James T.Y."/>
        </authorList>
    </citation>
    <scope>NUCLEOTIDE SEQUENCE</scope>
    <source>
        <strain evidence="6">JEL0476</strain>
    </source>
</reference>
<dbReference type="Pfam" id="PF04825">
    <property type="entry name" value="Rad21_Rec8_N"/>
    <property type="match status" value="1"/>
</dbReference>
<dbReference type="GO" id="GO:0005634">
    <property type="term" value="C:nucleus"/>
    <property type="evidence" value="ECO:0007669"/>
    <property type="project" value="UniProtKB-SubCell"/>
</dbReference>
<comment type="caution">
    <text evidence="6">The sequence shown here is derived from an EMBL/GenBank/DDBJ whole genome shotgun (WGS) entry which is preliminary data.</text>
</comment>
<feature type="domain" description="Rad21/Rec8-like protein N-terminal" evidence="5">
    <location>
        <begin position="11"/>
        <end position="116"/>
    </location>
</feature>
<dbReference type="InterPro" id="IPR036390">
    <property type="entry name" value="WH_DNA-bd_sf"/>
</dbReference>
<dbReference type="Pfam" id="PF04824">
    <property type="entry name" value="Rad21_Rec8"/>
    <property type="match status" value="1"/>
</dbReference>
<evidence type="ECO:0000313" key="6">
    <source>
        <dbReference type="EMBL" id="KAJ3221926.1"/>
    </source>
</evidence>
<evidence type="ECO:0000256" key="1">
    <source>
        <dbReference type="ARBA" id="ARBA00004123"/>
    </source>
</evidence>
<evidence type="ECO:0000259" key="5">
    <source>
        <dbReference type="Pfam" id="PF04825"/>
    </source>
</evidence>
<protein>
    <submittedName>
        <fullName evidence="6">Double-strand-break repair protein rad21</fullName>
    </submittedName>
</protein>
<accession>A0AAD5Y0I7</accession>
<proteinExistence type="inferred from homology"/>
<evidence type="ECO:0000256" key="3">
    <source>
        <dbReference type="ARBA" id="ARBA00023242"/>
    </source>
</evidence>
<dbReference type="PANTHER" id="PTHR12585:SF69">
    <property type="entry name" value="FI11703P"/>
    <property type="match status" value="1"/>
</dbReference>
<dbReference type="PANTHER" id="PTHR12585">
    <property type="entry name" value="SCC1 / RAD21 FAMILY MEMBER"/>
    <property type="match status" value="1"/>
</dbReference>
<comment type="similarity">
    <text evidence="2">Belongs to the rad21 family.</text>
</comment>
<dbReference type="GO" id="GO:1990414">
    <property type="term" value="P:replication-born double-strand break repair via sister chromatid exchange"/>
    <property type="evidence" value="ECO:0007669"/>
    <property type="project" value="TreeGrafter"/>
</dbReference>
<dbReference type="AlphaFoldDB" id="A0AAD5Y0I7"/>